<dbReference type="AlphaFoldDB" id="A0A0V8GIV5"/>
<protein>
    <recommendedName>
        <fullName evidence="6">Flagellar biosynthesis protein FlgN</fullName>
    </recommendedName>
</protein>
<evidence type="ECO:0000313" key="4">
    <source>
        <dbReference type="Proteomes" id="UP000053797"/>
    </source>
</evidence>
<dbReference type="RefSeq" id="WP_055969024.1">
    <property type="nucleotide sequence ID" value="NZ_FMYN01000001.1"/>
</dbReference>
<dbReference type="GeneID" id="90837843"/>
<dbReference type="GO" id="GO:0044780">
    <property type="term" value="P:bacterial-type flagellum assembly"/>
    <property type="evidence" value="ECO:0007669"/>
    <property type="project" value="InterPro"/>
</dbReference>
<comment type="caution">
    <text evidence="2">The sequence shown here is derived from an EMBL/GenBank/DDBJ whole genome shotgun (WGS) entry which is preliminary data.</text>
</comment>
<evidence type="ECO:0008006" key="6">
    <source>
        <dbReference type="Google" id="ProtNLM"/>
    </source>
</evidence>
<dbReference type="SUPFAM" id="SSF140566">
    <property type="entry name" value="FlgN-like"/>
    <property type="match status" value="1"/>
</dbReference>
<reference evidence="3 5" key="2">
    <citation type="journal article" date="2016" name="Front. Microbiol.">
        <title>Genomic Resource of Rice Seed Associated Bacteria.</title>
        <authorList>
            <person name="Midha S."/>
            <person name="Bansal K."/>
            <person name="Sharma S."/>
            <person name="Kumar N."/>
            <person name="Patil P.P."/>
            <person name="Chaudhry V."/>
            <person name="Patil P.B."/>
        </authorList>
    </citation>
    <scope>NUCLEOTIDE SEQUENCE [LARGE SCALE GENOMIC DNA]</scope>
    <source>
        <strain evidence="3 5">RSA11</strain>
    </source>
</reference>
<organism evidence="2 4">
    <name type="scientific">Exiguobacterium indicum</name>
    <dbReference type="NCBI Taxonomy" id="296995"/>
    <lineage>
        <taxon>Bacteria</taxon>
        <taxon>Bacillati</taxon>
        <taxon>Bacillota</taxon>
        <taxon>Bacilli</taxon>
        <taxon>Bacillales</taxon>
        <taxon>Bacillales Family XII. Incertae Sedis</taxon>
        <taxon>Exiguobacterium</taxon>
    </lineage>
</organism>
<evidence type="ECO:0000313" key="3">
    <source>
        <dbReference type="EMBL" id="KTR27487.1"/>
    </source>
</evidence>
<dbReference type="Proteomes" id="UP000072605">
    <property type="component" value="Unassembled WGS sequence"/>
</dbReference>
<reference evidence="2 4" key="1">
    <citation type="journal article" date="2015" name="Int. J. Syst. Evol. Microbiol.">
        <title>Exiguobacterium enclense sp. nov., isolated from sediment.</title>
        <authorList>
            <person name="Dastager S.G."/>
            <person name="Mawlankar R."/>
            <person name="Sonalkar V.V."/>
            <person name="Thorat M.N."/>
            <person name="Mual P."/>
            <person name="Verma A."/>
            <person name="Krishnamurthi S."/>
            <person name="Tang S.K."/>
            <person name="Li W.J."/>
        </authorList>
    </citation>
    <scope>NUCLEOTIDE SEQUENCE [LARGE SCALE GENOMIC DNA]</scope>
    <source>
        <strain evidence="2 4">NIO-1109</strain>
    </source>
</reference>
<dbReference type="OrthoDB" id="2353173at2"/>
<evidence type="ECO:0000313" key="5">
    <source>
        <dbReference type="Proteomes" id="UP000072605"/>
    </source>
</evidence>
<dbReference type="Proteomes" id="UP000053797">
    <property type="component" value="Unassembled WGS sequence"/>
</dbReference>
<dbReference type="InterPro" id="IPR007809">
    <property type="entry name" value="FlgN-like"/>
</dbReference>
<keyword evidence="1" id="KW-1005">Bacterial flagellum biogenesis</keyword>
<dbReference type="EMBL" id="LDQV01000014">
    <property type="protein sequence ID" value="KTR27487.1"/>
    <property type="molecule type" value="Genomic_DNA"/>
</dbReference>
<dbReference type="Pfam" id="PF05130">
    <property type="entry name" value="FlgN"/>
    <property type="match status" value="1"/>
</dbReference>
<proteinExistence type="predicted"/>
<dbReference type="EMBL" id="LNQL01000001">
    <property type="protein sequence ID" value="KSU50095.1"/>
    <property type="molecule type" value="Genomic_DNA"/>
</dbReference>
<accession>A0A0V8GIV5</accession>
<dbReference type="InterPro" id="IPR036679">
    <property type="entry name" value="FlgN-like_sf"/>
</dbReference>
<dbReference type="Gene3D" id="1.20.58.300">
    <property type="entry name" value="FlgN-like"/>
    <property type="match status" value="1"/>
</dbReference>
<name>A0A0V8GIV5_9BACL</name>
<gene>
    <name evidence="2" type="ORF">AS033_01605</name>
    <name evidence="3" type="ORF">RSA11_05745</name>
</gene>
<sequence>MEIIRQLTEAHEALLALALSKKEALIQNDMSRLSKIVKEEPVLLKRIATLEQERIEYMGTVTMTEWIASHPEDVETLRALLATMGQLRKANALNAELLEQSLHYIEWHLQLLVPEADDFTYGQSTFDRTHFNRNA</sequence>
<evidence type="ECO:0000313" key="2">
    <source>
        <dbReference type="EMBL" id="KSU50095.1"/>
    </source>
</evidence>
<evidence type="ECO:0000256" key="1">
    <source>
        <dbReference type="ARBA" id="ARBA00022795"/>
    </source>
</evidence>